<evidence type="ECO:0000259" key="6">
    <source>
        <dbReference type="PROSITE" id="PS51034"/>
    </source>
</evidence>
<dbReference type="GeneID" id="136824924"/>
<organism evidence="7 8">
    <name type="scientific">Clytia hemisphaerica</name>
    <dbReference type="NCBI Taxonomy" id="252671"/>
    <lineage>
        <taxon>Eukaryota</taxon>
        <taxon>Metazoa</taxon>
        <taxon>Cnidaria</taxon>
        <taxon>Hydrozoa</taxon>
        <taxon>Hydroidolina</taxon>
        <taxon>Leptothecata</taxon>
        <taxon>Obeliida</taxon>
        <taxon>Clytiidae</taxon>
        <taxon>Clytia</taxon>
    </lineage>
</organism>
<dbReference type="RefSeq" id="XP_066937012.1">
    <property type="nucleotide sequence ID" value="XM_067080911.1"/>
</dbReference>
<dbReference type="SMART" id="SM00241">
    <property type="entry name" value="ZP"/>
    <property type="match status" value="1"/>
</dbReference>
<dbReference type="InterPro" id="IPR001507">
    <property type="entry name" value="ZP_dom"/>
</dbReference>
<dbReference type="Gene3D" id="2.60.40.4100">
    <property type="entry name" value="Zona pellucida, ZP-C domain"/>
    <property type="match status" value="1"/>
</dbReference>
<protein>
    <recommendedName>
        <fullName evidence="6">ZP domain-containing protein</fullName>
    </recommendedName>
</protein>
<evidence type="ECO:0000313" key="8">
    <source>
        <dbReference type="Proteomes" id="UP000594262"/>
    </source>
</evidence>
<evidence type="ECO:0000256" key="3">
    <source>
        <dbReference type="SAM" id="MobiDB-lite"/>
    </source>
</evidence>
<keyword evidence="1 5" id="KW-0732">Signal</keyword>
<name>A0A7M5V8S4_9CNID</name>
<keyword evidence="2" id="KW-1015">Disulfide bond</keyword>
<feature type="compositionally biased region" description="Gly residues" evidence="3">
    <location>
        <begin position="119"/>
        <end position="174"/>
    </location>
</feature>
<proteinExistence type="predicted"/>
<dbReference type="PANTHER" id="PTHR14002:SF43">
    <property type="entry name" value="DELTA-LIKE PROTEIN"/>
    <property type="match status" value="1"/>
</dbReference>
<evidence type="ECO:0000256" key="1">
    <source>
        <dbReference type="ARBA" id="ARBA00022729"/>
    </source>
</evidence>
<dbReference type="PANTHER" id="PTHR14002">
    <property type="entry name" value="ENDOGLIN/TGF-BETA RECEPTOR TYPE III"/>
    <property type="match status" value="1"/>
</dbReference>
<dbReference type="InterPro" id="IPR042235">
    <property type="entry name" value="ZP-C_dom"/>
</dbReference>
<keyword evidence="8" id="KW-1185">Reference proteome</keyword>
<dbReference type="PROSITE" id="PS51034">
    <property type="entry name" value="ZP_2"/>
    <property type="match status" value="1"/>
</dbReference>
<feature type="transmembrane region" description="Helical" evidence="4">
    <location>
        <begin position="562"/>
        <end position="581"/>
    </location>
</feature>
<accession>A0A7M5V8S4</accession>
<keyword evidence="4" id="KW-0472">Membrane</keyword>
<evidence type="ECO:0000256" key="4">
    <source>
        <dbReference type="SAM" id="Phobius"/>
    </source>
</evidence>
<dbReference type="EnsemblMetazoa" id="CLYHEMT009533.1">
    <property type="protein sequence ID" value="CLYHEMP009533.1"/>
    <property type="gene ID" value="CLYHEMG009533"/>
</dbReference>
<keyword evidence="4" id="KW-0812">Transmembrane</keyword>
<feature type="signal peptide" evidence="5">
    <location>
        <begin position="1"/>
        <end position="25"/>
    </location>
</feature>
<feature type="domain" description="ZP" evidence="6">
    <location>
        <begin position="243"/>
        <end position="515"/>
    </location>
</feature>
<keyword evidence="4" id="KW-1133">Transmembrane helix</keyword>
<dbReference type="AlphaFoldDB" id="A0A7M5V8S4"/>
<feature type="chain" id="PRO_5029801318" description="ZP domain-containing protein" evidence="5">
    <location>
        <begin position="26"/>
        <end position="607"/>
    </location>
</feature>
<dbReference type="Proteomes" id="UP000594262">
    <property type="component" value="Unplaced"/>
</dbReference>
<reference evidence="7" key="1">
    <citation type="submission" date="2021-01" db="UniProtKB">
        <authorList>
            <consortium name="EnsemblMetazoa"/>
        </authorList>
    </citation>
    <scope>IDENTIFICATION</scope>
</reference>
<evidence type="ECO:0000313" key="7">
    <source>
        <dbReference type="EnsemblMetazoa" id="CLYHEMP009533.1"/>
    </source>
</evidence>
<evidence type="ECO:0000256" key="2">
    <source>
        <dbReference type="ARBA" id="ARBA00023157"/>
    </source>
</evidence>
<feature type="region of interest" description="Disordered" evidence="3">
    <location>
        <begin position="114"/>
        <end position="176"/>
    </location>
</feature>
<evidence type="ECO:0000256" key="5">
    <source>
        <dbReference type="SAM" id="SignalP"/>
    </source>
</evidence>
<sequence length="607" mass="64937">MTSYSVFLLIATFLFHLSIDSQVNGEQLNPAGLNVCESLKIQSYYGQQTRSRTAYRATYFCCKSGSQGGCDQYCYRSGSYPTYYSTPQIFYRQVMQYSCCEGFQQVGNECPDPITSVGSGSGGSGSGGSDSGGSGSGGSGSGGSGSGGSGSGGSGSGGSGSGGSGSGGSGGAAGGASSVNTTVSGNATVSNTTVSGNATVSNATVSNTTVSNTTVSGNVTIAARASVSGNEPKNAYDKDFDVTCDDTHMVVWFNKTALDERDKGHINNRTWQIYFEGKRGDDICSTYIWDSSKTASTYENMNKTEFFTSTVLLGAPINNCGINRFADATHIIYNATVIVTYGENPNDFIRREEYDKYNVMCLRNRTVVEESTLSIQYRQTGNDGKNATEDFTFTFGHTDMSDTPQSLYKVGQYIKFTMTSLTVRSEVKAVIQRCWTTNGDGSTNPYYLIQNRCNLEGGTSWVSLPSDTVSTFKTEAFRYLTSGATSNIHAQCLVRVCLDTQSNECTLCTPSINLKRREAVEDSTDTNLGEMVLVKTKNFKLFEQELSPEQQEASHVLSGTNGLLVIVGLAIFVVTVSMVIVKKVFINCKTNSVAESVDSRSSDEVDA</sequence>